<accession>A0ABT4B2U5</accession>
<proteinExistence type="predicted"/>
<dbReference type="RefSeq" id="WP_267565152.1">
    <property type="nucleotide sequence ID" value="NZ_JAPNTZ010000008.1"/>
</dbReference>
<dbReference type="InterPro" id="IPR045770">
    <property type="entry name" value="DUF6223"/>
</dbReference>
<feature type="transmembrane region" description="Helical" evidence="1">
    <location>
        <begin position="48"/>
        <end position="68"/>
    </location>
</feature>
<reference evidence="2" key="1">
    <citation type="submission" date="2022-11" db="EMBL/GenBank/DDBJ databases">
        <authorList>
            <person name="Somphong A."/>
            <person name="Phongsopitanun W."/>
        </authorList>
    </citation>
    <scope>NUCLEOTIDE SEQUENCE</scope>
    <source>
        <strain evidence="2">Pm04-4</strain>
    </source>
</reference>
<dbReference type="EMBL" id="JAPNTZ010000008">
    <property type="protein sequence ID" value="MCY1140823.1"/>
    <property type="molecule type" value="Genomic_DNA"/>
</dbReference>
<evidence type="ECO:0000256" key="1">
    <source>
        <dbReference type="SAM" id="Phobius"/>
    </source>
</evidence>
<evidence type="ECO:0000313" key="3">
    <source>
        <dbReference type="Proteomes" id="UP001151002"/>
    </source>
</evidence>
<keyword evidence="1" id="KW-0812">Transmembrane</keyword>
<organism evidence="2 3">
    <name type="scientific">Paractinoplanes pyxinae</name>
    <dbReference type="NCBI Taxonomy" id="2997416"/>
    <lineage>
        <taxon>Bacteria</taxon>
        <taxon>Bacillati</taxon>
        <taxon>Actinomycetota</taxon>
        <taxon>Actinomycetes</taxon>
        <taxon>Micromonosporales</taxon>
        <taxon>Micromonosporaceae</taxon>
        <taxon>Paractinoplanes</taxon>
    </lineage>
</organism>
<keyword evidence="1" id="KW-1133">Transmembrane helix</keyword>
<sequence>MTDWQLLAANHDLTGGRLLATTAALVALTGVVLGGQAVARRAGRGRPMAAVITGVVGLLGGAFVLAVADGGPGTGNGVVGAWAALAFGLIGTGLGALALIRSRREAPAERHSETQAPR</sequence>
<dbReference type="Pfam" id="PF19733">
    <property type="entry name" value="DUF6223"/>
    <property type="match status" value="1"/>
</dbReference>
<gene>
    <name evidence="2" type="ORF">OWR29_22730</name>
</gene>
<comment type="caution">
    <text evidence="2">The sequence shown here is derived from an EMBL/GenBank/DDBJ whole genome shotgun (WGS) entry which is preliminary data.</text>
</comment>
<dbReference type="Proteomes" id="UP001151002">
    <property type="component" value="Unassembled WGS sequence"/>
</dbReference>
<feature type="transmembrane region" description="Helical" evidence="1">
    <location>
        <begin position="20"/>
        <end position="39"/>
    </location>
</feature>
<name>A0ABT4B2U5_9ACTN</name>
<keyword evidence="3" id="KW-1185">Reference proteome</keyword>
<feature type="transmembrane region" description="Helical" evidence="1">
    <location>
        <begin position="80"/>
        <end position="100"/>
    </location>
</feature>
<evidence type="ECO:0000313" key="2">
    <source>
        <dbReference type="EMBL" id="MCY1140823.1"/>
    </source>
</evidence>
<protein>
    <submittedName>
        <fullName evidence="2">DUF6223 family protein</fullName>
    </submittedName>
</protein>
<keyword evidence="1" id="KW-0472">Membrane</keyword>